<feature type="region of interest" description="Disordered" evidence="1">
    <location>
        <begin position="87"/>
        <end position="108"/>
    </location>
</feature>
<dbReference type="Proteomes" id="UP000283530">
    <property type="component" value="Unassembled WGS sequence"/>
</dbReference>
<reference evidence="2 3" key="1">
    <citation type="journal article" date="2019" name="Nat. Plants">
        <title>Stout camphor tree genome fills gaps in understanding of flowering plant genome evolution.</title>
        <authorList>
            <person name="Chaw S.M."/>
            <person name="Liu Y.C."/>
            <person name="Wu Y.W."/>
            <person name="Wang H.Y."/>
            <person name="Lin C.I."/>
            <person name="Wu C.S."/>
            <person name="Ke H.M."/>
            <person name="Chang L.Y."/>
            <person name="Hsu C.Y."/>
            <person name="Yang H.T."/>
            <person name="Sudianto E."/>
            <person name="Hsu M.H."/>
            <person name="Wu K.P."/>
            <person name="Wang L.N."/>
            <person name="Leebens-Mack J.H."/>
            <person name="Tsai I.J."/>
        </authorList>
    </citation>
    <scope>NUCLEOTIDE SEQUENCE [LARGE SCALE GENOMIC DNA]</scope>
    <source>
        <strain evidence="3">cv. Chaw 1501</strain>
        <tissue evidence="2">Young leaves</tissue>
    </source>
</reference>
<comment type="caution">
    <text evidence="2">The sequence shown here is derived from an EMBL/GenBank/DDBJ whole genome shotgun (WGS) entry which is preliminary data.</text>
</comment>
<dbReference type="EMBL" id="QPKB01000003">
    <property type="protein sequence ID" value="RWR80556.1"/>
    <property type="molecule type" value="Genomic_DNA"/>
</dbReference>
<organism evidence="2 3">
    <name type="scientific">Cinnamomum micranthum f. kanehirae</name>
    <dbReference type="NCBI Taxonomy" id="337451"/>
    <lineage>
        <taxon>Eukaryota</taxon>
        <taxon>Viridiplantae</taxon>
        <taxon>Streptophyta</taxon>
        <taxon>Embryophyta</taxon>
        <taxon>Tracheophyta</taxon>
        <taxon>Spermatophyta</taxon>
        <taxon>Magnoliopsida</taxon>
        <taxon>Magnoliidae</taxon>
        <taxon>Laurales</taxon>
        <taxon>Lauraceae</taxon>
        <taxon>Cinnamomum</taxon>
    </lineage>
</organism>
<gene>
    <name evidence="2" type="ORF">CKAN_00920100</name>
</gene>
<proteinExistence type="predicted"/>
<dbReference type="AlphaFoldDB" id="A0A443NPX2"/>
<sequence>MRHQQLQKHEDLALQMLLLCTVPSCGYHTDEAVFEMDLLQSKYYRCSYADCEAYAMERIRLCAEYIVHKKDRCFAGCRMWQSPGSEFFTSSSSTRLQDRSGDPSQVTGTEDQVWERTELLGFSGFL</sequence>
<name>A0A443NPX2_9MAGN</name>
<evidence type="ECO:0000256" key="1">
    <source>
        <dbReference type="SAM" id="MobiDB-lite"/>
    </source>
</evidence>
<evidence type="ECO:0000313" key="3">
    <source>
        <dbReference type="Proteomes" id="UP000283530"/>
    </source>
</evidence>
<evidence type="ECO:0000313" key="2">
    <source>
        <dbReference type="EMBL" id="RWR80556.1"/>
    </source>
</evidence>
<keyword evidence="3" id="KW-1185">Reference proteome</keyword>
<accession>A0A443NPX2</accession>
<protein>
    <submittedName>
        <fullName evidence="2">Uncharacterized protein</fullName>
    </submittedName>
</protein>